<sequence>MRAAKRREEAPGNQNRSEIMADVSAEIVADAADRLFTAIEKGDSAAVDRMWSDDIAVWRVGAGRDDGKARALRVINWFITATTERQYEILDRRFFEGGFVQQHILHATGHAGQSISMRVCIVIRVAGDGRLDRIDEYFDPAEIAPLMD</sequence>
<evidence type="ECO:0000313" key="3">
    <source>
        <dbReference type="Proteomes" id="UP001501417"/>
    </source>
</evidence>
<comment type="caution">
    <text evidence="2">The sequence shown here is derived from an EMBL/GenBank/DDBJ whole genome shotgun (WGS) entry which is preliminary data.</text>
</comment>
<reference evidence="3" key="1">
    <citation type="journal article" date="2019" name="Int. J. Syst. Evol. Microbiol.">
        <title>The Global Catalogue of Microorganisms (GCM) 10K type strain sequencing project: providing services to taxonomists for standard genome sequencing and annotation.</title>
        <authorList>
            <consortium name="The Broad Institute Genomics Platform"/>
            <consortium name="The Broad Institute Genome Sequencing Center for Infectious Disease"/>
            <person name="Wu L."/>
            <person name="Ma J."/>
        </authorList>
    </citation>
    <scope>NUCLEOTIDE SEQUENCE [LARGE SCALE GENOMIC DNA]</scope>
    <source>
        <strain evidence="3">JCM 17782</strain>
    </source>
</reference>
<dbReference type="EMBL" id="BAABGF010000031">
    <property type="protein sequence ID" value="GAA4542782.1"/>
    <property type="molecule type" value="Genomic_DNA"/>
</dbReference>
<name>A0ABP8RN98_9MYCO</name>
<keyword evidence="3" id="KW-1185">Reference proteome</keyword>
<dbReference type="InterPro" id="IPR037401">
    <property type="entry name" value="SnoaL-like"/>
</dbReference>
<dbReference type="Proteomes" id="UP001501417">
    <property type="component" value="Unassembled WGS sequence"/>
</dbReference>
<protein>
    <submittedName>
        <fullName evidence="2">Nuclear transport factor 2 family protein</fullName>
    </submittedName>
</protein>
<organism evidence="2 3">
    <name type="scientific">Mycobacterium paraffinicum</name>
    <dbReference type="NCBI Taxonomy" id="53378"/>
    <lineage>
        <taxon>Bacteria</taxon>
        <taxon>Bacillati</taxon>
        <taxon>Actinomycetota</taxon>
        <taxon>Actinomycetes</taxon>
        <taxon>Mycobacteriales</taxon>
        <taxon>Mycobacteriaceae</taxon>
        <taxon>Mycobacterium</taxon>
    </lineage>
</organism>
<accession>A0ABP8RN98</accession>
<dbReference type="Gene3D" id="3.10.450.50">
    <property type="match status" value="1"/>
</dbReference>
<evidence type="ECO:0000313" key="2">
    <source>
        <dbReference type="EMBL" id="GAA4542782.1"/>
    </source>
</evidence>
<dbReference type="InterPro" id="IPR032710">
    <property type="entry name" value="NTF2-like_dom_sf"/>
</dbReference>
<dbReference type="SUPFAM" id="SSF54427">
    <property type="entry name" value="NTF2-like"/>
    <property type="match status" value="1"/>
</dbReference>
<feature type="domain" description="SnoaL-like" evidence="1">
    <location>
        <begin position="33"/>
        <end position="131"/>
    </location>
</feature>
<evidence type="ECO:0000259" key="1">
    <source>
        <dbReference type="Pfam" id="PF12680"/>
    </source>
</evidence>
<proteinExistence type="predicted"/>
<dbReference type="Pfam" id="PF12680">
    <property type="entry name" value="SnoaL_2"/>
    <property type="match status" value="1"/>
</dbReference>
<gene>
    <name evidence="2" type="ORF">GCM10023161_27100</name>
</gene>